<evidence type="ECO:0000256" key="8">
    <source>
        <dbReference type="SAM" id="MobiDB-lite"/>
    </source>
</evidence>
<dbReference type="InterPro" id="IPR013083">
    <property type="entry name" value="Znf_RING/FYVE/PHD"/>
</dbReference>
<dbReference type="PANTHER" id="PTHR24198">
    <property type="entry name" value="ANKYRIN REPEAT AND PROTEIN KINASE DOMAIN-CONTAINING PROTEIN"/>
    <property type="match status" value="1"/>
</dbReference>
<feature type="domain" description="RING-type" evidence="9">
    <location>
        <begin position="22"/>
        <end position="60"/>
    </location>
</feature>
<evidence type="ECO:0000256" key="4">
    <source>
        <dbReference type="ARBA" id="ARBA00022833"/>
    </source>
</evidence>
<dbReference type="SMART" id="SM00248">
    <property type="entry name" value="ANK"/>
    <property type="match status" value="6"/>
</dbReference>
<dbReference type="Pfam" id="PF13923">
    <property type="entry name" value="zf-C3HC4_2"/>
    <property type="match status" value="1"/>
</dbReference>
<dbReference type="InterPro" id="IPR017907">
    <property type="entry name" value="Znf_RING_CS"/>
</dbReference>
<dbReference type="PROSITE" id="PS00518">
    <property type="entry name" value="ZF_RING_1"/>
    <property type="match status" value="1"/>
</dbReference>
<proteinExistence type="predicted"/>
<feature type="repeat" description="ANK" evidence="6">
    <location>
        <begin position="440"/>
        <end position="464"/>
    </location>
</feature>
<evidence type="ECO:0000259" key="9">
    <source>
        <dbReference type="PROSITE" id="PS50089"/>
    </source>
</evidence>
<dbReference type="AlphaFoldDB" id="A0A9W7C5U5"/>
<feature type="repeat" description="ANK" evidence="6">
    <location>
        <begin position="371"/>
        <end position="404"/>
    </location>
</feature>
<dbReference type="PANTHER" id="PTHR24198:SF165">
    <property type="entry name" value="ANKYRIN REPEAT-CONTAINING PROTEIN-RELATED"/>
    <property type="match status" value="1"/>
</dbReference>
<dbReference type="Gene3D" id="1.25.40.20">
    <property type="entry name" value="Ankyrin repeat-containing domain"/>
    <property type="match status" value="2"/>
</dbReference>
<keyword evidence="1" id="KW-0479">Metal-binding</keyword>
<evidence type="ECO:0000256" key="2">
    <source>
        <dbReference type="ARBA" id="ARBA00022737"/>
    </source>
</evidence>
<evidence type="ECO:0000256" key="6">
    <source>
        <dbReference type="PROSITE-ProRule" id="PRU00023"/>
    </source>
</evidence>
<dbReference type="SUPFAM" id="SSF57850">
    <property type="entry name" value="RING/U-box"/>
    <property type="match status" value="1"/>
</dbReference>
<dbReference type="OrthoDB" id="76098at2759"/>
<dbReference type="PROSITE" id="PS50089">
    <property type="entry name" value="ZF_RING_2"/>
    <property type="match status" value="1"/>
</dbReference>
<feature type="compositionally biased region" description="Basic residues" evidence="8">
    <location>
        <begin position="528"/>
        <end position="538"/>
    </location>
</feature>
<comment type="caution">
    <text evidence="10">The sequence shown here is derived from an EMBL/GenBank/DDBJ whole genome shotgun (WGS) entry which is preliminary data.</text>
</comment>
<dbReference type="SUPFAM" id="SSF48403">
    <property type="entry name" value="Ankyrin repeat"/>
    <property type="match status" value="1"/>
</dbReference>
<dbReference type="Pfam" id="PF13637">
    <property type="entry name" value="Ank_4"/>
    <property type="match status" value="1"/>
</dbReference>
<dbReference type="InterPro" id="IPR002110">
    <property type="entry name" value="Ankyrin_rpt"/>
</dbReference>
<dbReference type="Pfam" id="PF12796">
    <property type="entry name" value="Ank_2"/>
    <property type="match status" value="1"/>
</dbReference>
<feature type="region of interest" description="Disordered" evidence="8">
    <location>
        <begin position="509"/>
        <end position="538"/>
    </location>
</feature>
<dbReference type="InterPro" id="IPR001841">
    <property type="entry name" value="Znf_RING"/>
</dbReference>
<sequence>MMGWDDEQFLPGARVQVEAFECKICLGIVKRGMTCTCGHLFCEGCIQQALVHQNQCPCSRELLYAHQLVPAHAVREHVGGAQIYCPFSNMVQRDIDVEALYQVTHERKAGELTPCLWTGKIRDSDKHECGAKVFVKFKDAIKFGNVDSLISSMREVDVNHLFYIEGTHRVSVWGSTWKGRAHTALQWSLLFGNIEIFKILLMDDRIDVNKTTSPLHSPLVVAAVNGPARARFYELLFIKEKLDTASPLVYFSSCPVVLPEEVRFSESICLAAVKLLLKTKGVHPNTAISDTTTALYAASARGNVHIVRALLATDLVDVNKARMEWVTVNGNGFGTKDNVTSPLRACANGHRQVVESLVAQSDIAVNEPNSSGATPLLQVASNGDVDLVKLLLRQPGIDISLQSKSGTAPLFAASSKGHVEIVKELLQQSDIAVNTAEYSTGWTPLHVASHLGFVEIVKLLLEHSKIDFDEASNQGNTALKNVLRYSTSEARDEIVAVLTKRKRDFDRISRGLPLSTPRPAAGSPIVRRSQRKTKRTKK</sequence>
<reference evidence="11" key="1">
    <citation type="journal article" date="2023" name="Commun. Biol.">
        <title>Genome analysis of Parmales, the sister group of diatoms, reveals the evolutionary specialization of diatoms from phago-mixotrophs to photoautotrophs.</title>
        <authorList>
            <person name="Ban H."/>
            <person name="Sato S."/>
            <person name="Yoshikawa S."/>
            <person name="Yamada K."/>
            <person name="Nakamura Y."/>
            <person name="Ichinomiya M."/>
            <person name="Sato N."/>
            <person name="Blanc-Mathieu R."/>
            <person name="Endo H."/>
            <person name="Kuwata A."/>
            <person name="Ogata H."/>
        </authorList>
    </citation>
    <scope>NUCLEOTIDE SEQUENCE [LARGE SCALE GENOMIC DNA]</scope>
    <source>
        <strain evidence="11">NIES 3701</strain>
    </source>
</reference>
<evidence type="ECO:0000256" key="5">
    <source>
        <dbReference type="ARBA" id="ARBA00023043"/>
    </source>
</evidence>
<dbReference type="InterPro" id="IPR036770">
    <property type="entry name" value="Ankyrin_rpt-contain_sf"/>
</dbReference>
<accession>A0A9W7C5U5</accession>
<name>A0A9W7C5U5_9STRA</name>
<dbReference type="PROSITE" id="PS50297">
    <property type="entry name" value="ANK_REP_REGION"/>
    <property type="match status" value="1"/>
</dbReference>
<dbReference type="GO" id="GO:0008270">
    <property type="term" value="F:zinc ion binding"/>
    <property type="evidence" value="ECO:0007669"/>
    <property type="project" value="UniProtKB-KW"/>
</dbReference>
<evidence type="ECO:0000313" key="11">
    <source>
        <dbReference type="Proteomes" id="UP001165085"/>
    </source>
</evidence>
<dbReference type="Pfam" id="PF00023">
    <property type="entry name" value="Ank"/>
    <property type="match status" value="1"/>
</dbReference>
<gene>
    <name evidence="10" type="ORF">TrST_g13112</name>
</gene>
<keyword evidence="5 6" id="KW-0040">ANK repeat</keyword>
<keyword evidence="4" id="KW-0862">Zinc</keyword>
<organism evidence="10 11">
    <name type="scientific">Triparma strigata</name>
    <dbReference type="NCBI Taxonomy" id="1606541"/>
    <lineage>
        <taxon>Eukaryota</taxon>
        <taxon>Sar</taxon>
        <taxon>Stramenopiles</taxon>
        <taxon>Ochrophyta</taxon>
        <taxon>Bolidophyceae</taxon>
        <taxon>Parmales</taxon>
        <taxon>Triparmaceae</taxon>
        <taxon>Triparma</taxon>
    </lineage>
</organism>
<evidence type="ECO:0000256" key="7">
    <source>
        <dbReference type="PROSITE-ProRule" id="PRU00175"/>
    </source>
</evidence>
<keyword evidence="11" id="KW-1185">Reference proteome</keyword>
<keyword evidence="3 7" id="KW-0863">Zinc-finger</keyword>
<keyword evidence="2" id="KW-0677">Repeat</keyword>
<evidence type="ECO:0000256" key="3">
    <source>
        <dbReference type="ARBA" id="ARBA00022771"/>
    </source>
</evidence>
<dbReference type="Gene3D" id="3.30.40.10">
    <property type="entry name" value="Zinc/RING finger domain, C3HC4 (zinc finger)"/>
    <property type="match status" value="1"/>
</dbReference>
<dbReference type="PROSITE" id="PS50088">
    <property type="entry name" value="ANK_REPEAT"/>
    <property type="match status" value="2"/>
</dbReference>
<protein>
    <recommendedName>
        <fullName evidence="9">RING-type domain-containing protein</fullName>
    </recommendedName>
</protein>
<dbReference type="Proteomes" id="UP001165085">
    <property type="component" value="Unassembled WGS sequence"/>
</dbReference>
<evidence type="ECO:0000313" key="10">
    <source>
        <dbReference type="EMBL" id="GMH99729.1"/>
    </source>
</evidence>
<evidence type="ECO:0000256" key="1">
    <source>
        <dbReference type="ARBA" id="ARBA00022723"/>
    </source>
</evidence>
<dbReference type="EMBL" id="BRXY01000554">
    <property type="protein sequence ID" value="GMH99729.1"/>
    <property type="molecule type" value="Genomic_DNA"/>
</dbReference>